<evidence type="ECO:0008006" key="4">
    <source>
        <dbReference type="Google" id="ProtNLM"/>
    </source>
</evidence>
<dbReference type="Gene3D" id="3.30.420.150">
    <property type="entry name" value="Exopolyphosphatase. Domain 2"/>
    <property type="match status" value="1"/>
</dbReference>
<proteinExistence type="predicted"/>
<accession>A0A857JPB1</accession>
<evidence type="ECO:0000313" key="3">
    <source>
        <dbReference type="Proteomes" id="UP000464524"/>
    </source>
</evidence>
<keyword evidence="1" id="KW-0378">Hydrolase</keyword>
<dbReference type="KEGG" id="pmes:FX988_03479"/>
<keyword evidence="3" id="KW-1185">Reference proteome</keyword>
<gene>
    <name evidence="2" type="ORF">FX988_03479</name>
</gene>
<protein>
    <recommendedName>
        <fullName evidence="4">Nucleoside phosphatase</fullName>
    </recommendedName>
</protein>
<dbReference type="Proteomes" id="UP000464524">
    <property type="component" value="Chromosome"/>
</dbReference>
<dbReference type="PANTHER" id="PTHR11782:SF83">
    <property type="entry name" value="GUANOSINE-DIPHOSPHATASE"/>
    <property type="match status" value="1"/>
</dbReference>
<evidence type="ECO:0000313" key="2">
    <source>
        <dbReference type="EMBL" id="QHJ13218.1"/>
    </source>
</evidence>
<sequence length="422" mass="45714">MLQVIPYLARIFFCISTLISCTGVPVVTAKNVCHIIYDAGSSGTRLFIYEQTGTNLITHSGPKVGALADPLRGVTDSHITDIDSIVGRVISSLDLMRRDGERYNGEPEWLGFDWVNQCNIASAKIYATAGMRIAEQSNPEGSLAMWQALGLKLAAKVGPEVLVETKTISGFEEGLFAWLSLQDTGGTTDFGMVEMGGASSQVTFPCPDCSPTNDAVKKVRVNGKPIQIYSYSYLGLGQDEAPKSLTFPAIDPVPPNCAFGVGDGLKDWSVARCADEILLTVKGASSALKDPYNYSSSITQGAKGTDGIKEGQKIRGTTNTLPNSLKNISKWTLTGAFNYRKETDINECCFNKSSACYKPQSACFTPIYLDKYLQTLDIPLARTTTKEESWTRGAVQCEIENCLAEVATPPVCRWMASGCLQH</sequence>
<reference evidence="2 3" key="1">
    <citation type="submission" date="2019-12" db="EMBL/GenBank/DDBJ databases">
        <title>Genome sequencing and assembly of endphytes of Porphyra tenera.</title>
        <authorList>
            <person name="Park J.M."/>
            <person name="Shin R."/>
            <person name="Jo S.H."/>
        </authorList>
    </citation>
    <scope>NUCLEOTIDE SEQUENCE [LARGE SCALE GENOMIC DNA]</scope>
    <source>
        <strain evidence="2 3">GPM4</strain>
    </source>
</reference>
<evidence type="ECO:0000256" key="1">
    <source>
        <dbReference type="ARBA" id="ARBA00022801"/>
    </source>
</evidence>
<dbReference type="PANTHER" id="PTHR11782">
    <property type="entry name" value="ADENOSINE/GUANOSINE DIPHOSPHATASE"/>
    <property type="match status" value="1"/>
</dbReference>
<dbReference type="AlphaFoldDB" id="A0A857JPB1"/>
<dbReference type="GO" id="GO:0017110">
    <property type="term" value="F:nucleoside diphosphate phosphatase activity"/>
    <property type="evidence" value="ECO:0007669"/>
    <property type="project" value="TreeGrafter"/>
</dbReference>
<dbReference type="Pfam" id="PF01150">
    <property type="entry name" value="GDA1_CD39"/>
    <property type="match status" value="1"/>
</dbReference>
<dbReference type="EMBL" id="CP047656">
    <property type="protein sequence ID" value="QHJ13218.1"/>
    <property type="molecule type" value="Genomic_DNA"/>
</dbReference>
<dbReference type="GO" id="GO:0009134">
    <property type="term" value="P:nucleoside diphosphate catabolic process"/>
    <property type="evidence" value="ECO:0007669"/>
    <property type="project" value="TreeGrafter"/>
</dbReference>
<organism evidence="2 3">
    <name type="scientific">Paraglaciecola mesophila</name>
    <dbReference type="NCBI Taxonomy" id="197222"/>
    <lineage>
        <taxon>Bacteria</taxon>
        <taxon>Pseudomonadati</taxon>
        <taxon>Pseudomonadota</taxon>
        <taxon>Gammaproteobacteria</taxon>
        <taxon>Alteromonadales</taxon>
        <taxon>Alteromonadaceae</taxon>
        <taxon>Paraglaciecola</taxon>
    </lineage>
</organism>
<dbReference type="InterPro" id="IPR000407">
    <property type="entry name" value="GDA1_CD39_NTPase"/>
</dbReference>
<dbReference type="GO" id="GO:0016020">
    <property type="term" value="C:membrane"/>
    <property type="evidence" value="ECO:0007669"/>
    <property type="project" value="TreeGrafter"/>
</dbReference>
<name>A0A857JPB1_9ALTE</name>
<dbReference type="Gene3D" id="3.30.420.40">
    <property type="match status" value="1"/>
</dbReference>